<proteinExistence type="inferred from homology"/>
<dbReference type="SMART" id="SM00386">
    <property type="entry name" value="HAT"/>
    <property type="match status" value="2"/>
</dbReference>
<dbReference type="PANTHER" id="PTHR13471">
    <property type="entry name" value="TETRATRICOPEPTIDE-LIKE HELICAL"/>
    <property type="match status" value="1"/>
</dbReference>
<dbReference type="PANTHER" id="PTHR13471:SF0">
    <property type="entry name" value="NUCLEAR EXOSOME REGULATOR NRDE2"/>
    <property type="match status" value="1"/>
</dbReference>
<dbReference type="EMBL" id="CP119943">
    <property type="protein sequence ID" value="WFC97739.1"/>
    <property type="molecule type" value="Genomic_DNA"/>
</dbReference>
<feature type="region of interest" description="Disordered" evidence="5">
    <location>
        <begin position="1"/>
        <end position="77"/>
    </location>
</feature>
<dbReference type="Pfam" id="PF08424">
    <property type="entry name" value="NRDE-2"/>
    <property type="match status" value="1"/>
</dbReference>
<dbReference type="InterPro" id="IPR003107">
    <property type="entry name" value="HAT"/>
</dbReference>
<keyword evidence="4" id="KW-0539">Nucleus</keyword>
<comment type="subcellular location">
    <subcellularLocation>
        <location evidence="1">Nucleus</location>
    </subcellularLocation>
</comment>
<dbReference type="InterPro" id="IPR013633">
    <property type="entry name" value="NRDE-2"/>
</dbReference>
<evidence type="ECO:0000256" key="2">
    <source>
        <dbReference type="ARBA" id="ARBA00009265"/>
    </source>
</evidence>
<dbReference type="InterPro" id="IPR011990">
    <property type="entry name" value="TPR-like_helical_dom_sf"/>
</dbReference>
<sequence length="1125" mass="128542">MAARGAPRFTSFQVGGDGGEYKDANEENGTGEVSNSERMRDSKTSHASSRQHKRHEHAHRERHVHHHSSASRARRDTDLIKHHRHGTKKGSDPQERLKDPVPIYVIDRFGDTEGAKYKYQRNTTAKPSKKESLKRLKSIPGSGTLETSPLPDSAAQSTPAVDQAADFLPLESFEEQTVDKDYNDLYQRVRKSHPTVSQENVPVFSEGSVQDLSRSLHREVSLDPTNLSAWFKLAKLQSRIIQTDPNKEATHLEEANCARMQIAVLERAEDACERNHNCLPLVLARLRICSEAGIRSSNELLHIWSRELRDHASLENISFLDMSQLYWAYVQFRKGDWASFTVDSFWEVCCEALQMPAKLTTLRDKEPEKMHTFRISIIKELCVVLRSAGYCERAYGLLQALLELHLRALNQEKQSELSCQQVWDDLSIWWDAEHARIGEPLPYTGFTTGTELDTQNQLKFYLQDLAIPSSTNTGSDENNQFMDPISWHHEELRAAHGSRYPRKLRETSTTQLHDPFAFVFFEDIRKALYIPETDDPWSAIGIADVYFELLGLPSRWCSACLQFGLFDFTEPVLVRSYPQLWPEDGMSKLPAKFWSDALWLDPSCDDRITVQTVALTSDTLFPSTVSDPRGIWFATLQKIPFEEATRNEPLLVHLGQRLLKLGQRNLSIKMAIPHAILCVASGQPSHARKVLRAALQQDDQNLLLWYAYAQLELNIWGNAASVRKILVQVLGFGAPRNNSVDRYAMSLLWSLWVEMEWSLHEENRCLYILANAAKCELNSAKELSTLQLQHDTFTESPLRSTDKLKLRKTFQELIGRSLQITETLEVLPGLVVCAAIAELLIQDVPVGDEMMKPSAIFHRGIKTKNRKLQSEVAMKFQRFLQMVSHVKPHTPSRLRELRANTVSLLQLDRWNSCHLQMLALREQHSKVDGYVQEVLRSDVLNDHRYGSALDYSDDSTEASVRYEDAEQAWLLAIAARIHTRCNLDDLLPMLKASIHAMRRSSVLWHVIINRELQRLSNPSTLRLRERTKAYQSAKALIYQAIHSCPYDKALFLLAFDPRLEPIFDANELYALARMMEEKQLRIFHDLAEPVPRYPIQVTEPSDETQLALDRISSFLHDVQASASTS</sequence>
<organism evidence="6 7">
    <name type="scientific">Malassezia yamatoensis</name>
    <dbReference type="NCBI Taxonomy" id="253288"/>
    <lineage>
        <taxon>Eukaryota</taxon>
        <taxon>Fungi</taxon>
        <taxon>Dikarya</taxon>
        <taxon>Basidiomycota</taxon>
        <taxon>Ustilaginomycotina</taxon>
        <taxon>Malasseziomycetes</taxon>
        <taxon>Malasseziales</taxon>
        <taxon>Malasseziaceae</taxon>
        <taxon>Malassezia</taxon>
    </lineage>
</organism>
<feature type="compositionally biased region" description="Basic and acidic residues" evidence="5">
    <location>
        <begin position="89"/>
        <end position="99"/>
    </location>
</feature>
<protein>
    <submittedName>
        <fullName evidence="6">Uncharacterized protein</fullName>
    </submittedName>
</protein>
<keyword evidence="3" id="KW-0677">Repeat</keyword>
<reference evidence="6 7" key="1">
    <citation type="submission" date="2023-03" db="EMBL/GenBank/DDBJ databases">
        <title>Mating type loci evolution in Malassezia.</title>
        <authorList>
            <person name="Coelho M.A."/>
        </authorList>
    </citation>
    <scope>NUCLEOTIDE SEQUENCE [LARGE SCALE GENOMIC DNA]</scope>
    <source>
        <strain evidence="6 7">CBS 9725</strain>
    </source>
</reference>
<evidence type="ECO:0000256" key="5">
    <source>
        <dbReference type="SAM" id="MobiDB-lite"/>
    </source>
</evidence>
<evidence type="ECO:0000313" key="6">
    <source>
        <dbReference type="EMBL" id="WFC97739.1"/>
    </source>
</evidence>
<name>A0AAJ6CFH0_9BASI</name>
<evidence type="ECO:0000256" key="3">
    <source>
        <dbReference type="ARBA" id="ARBA00022737"/>
    </source>
</evidence>
<dbReference type="GO" id="GO:0031048">
    <property type="term" value="P:regulatory ncRNA-mediated heterochromatin formation"/>
    <property type="evidence" value="ECO:0007669"/>
    <property type="project" value="TreeGrafter"/>
</dbReference>
<feature type="compositionally biased region" description="Basic and acidic residues" evidence="5">
    <location>
        <begin position="35"/>
        <end position="44"/>
    </location>
</feature>
<feature type="region of interest" description="Disordered" evidence="5">
    <location>
        <begin position="119"/>
        <end position="158"/>
    </location>
</feature>
<dbReference type="Gene3D" id="1.25.40.10">
    <property type="entry name" value="Tetratricopeptide repeat domain"/>
    <property type="match status" value="1"/>
</dbReference>
<dbReference type="SUPFAM" id="SSF48452">
    <property type="entry name" value="TPR-like"/>
    <property type="match status" value="1"/>
</dbReference>
<dbReference type="AlphaFoldDB" id="A0AAJ6CFH0"/>
<evidence type="ECO:0000313" key="7">
    <source>
        <dbReference type="Proteomes" id="UP001219567"/>
    </source>
</evidence>
<dbReference type="GO" id="GO:0006396">
    <property type="term" value="P:RNA processing"/>
    <property type="evidence" value="ECO:0007669"/>
    <property type="project" value="InterPro"/>
</dbReference>
<feature type="compositionally biased region" description="Basic residues" evidence="5">
    <location>
        <begin position="49"/>
        <end position="69"/>
    </location>
</feature>
<comment type="similarity">
    <text evidence="2">Belongs to the NRDE2 family.</text>
</comment>
<dbReference type="Proteomes" id="UP001219567">
    <property type="component" value="Chromosome 1"/>
</dbReference>
<feature type="region of interest" description="Disordered" evidence="5">
    <location>
        <begin position="82"/>
        <end position="101"/>
    </location>
</feature>
<accession>A0AAJ6CFH0</accession>
<gene>
    <name evidence="6" type="ORF">MYAM1_000458</name>
</gene>
<evidence type="ECO:0000256" key="4">
    <source>
        <dbReference type="ARBA" id="ARBA00023242"/>
    </source>
</evidence>
<dbReference type="GO" id="GO:1902369">
    <property type="term" value="P:negative regulation of RNA catabolic process"/>
    <property type="evidence" value="ECO:0007669"/>
    <property type="project" value="TreeGrafter"/>
</dbReference>
<evidence type="ECO:0000256" key="1">
    <source>
        <dbReference type="ARBA" id="ARBA00004123"/>
    </source>
</evidence>
<keyword evidence="7" id="KW-1185">Reference proteome</keyword>
<dbReference type="GO" id="GO:0071013">
    <property type="term" value="C:catalytic step 2 spliceosome"/>
    <property type="evidence" value="ECO:0007669"/>
    <property type="project" value="TreeGrafter"/>
</dbReference>